<evidence type="ECO:0000313" key="2">
    <source>
        <dbReference type="Proteomes" id="UP000224567"/>
    </source>
</evidence>
<dbReference type="Proteomes" id="UP000224567">
    <property type="component" value="Unassembled WGS sequence"/>
</dbReference>
<dbReference type="InterPro" id="IPR046960">
    <property type="entry name" value="PPR_At4g14850-like_plant"/>
</dbReference>
<sequence length="96" mass="10554">MRGVDDVEKLLDAQLERVLMACSHAGLVKKGLKYCKAMKGIHRIAPRIEYCSCIVDYSRTGRVENALGVIKNILVKPNKVILESILIAGQNLSDAS</sequence>
<name>A0A2G2XR12_CAPBA</name>
<proteinExistence type="predicted"/>
<protein>
    <submittedName>
        <fullName evidence="1">Pentatricopeptide repeat-containing protein, chloroplastic</fullName>
    </submittedName>
</protein>
<dbReference type="PANTHER" id="PTHR47926:SF510">
    <property type="entry name" value="PENTATRICOPEPTIDE REPEAT-CONTAINING PROTEIN"/>
    <property type="match status" value="1"/>
</dbReference>
<comment type="caution">
    <text evidence="1">The sequence shown here is derived from an EMBL/GenBank/DDBJ whole genome shotgun (WGS) entry which is preliminary data.</text>
</comment>
<dbReference type="GO" id="GO:0009451">
    <property type="term" value="P:RNA modification"/>
    <property type="evidence" value="ECO:0007669"/>
    <property type="project" value="InterPro"/>
</dbReference>
<dbReference type="InterPro" id="IPR011990">
    <property type="entry name" value="TPR-like_helical_dom_sf"/>
</dbReference>
<dbReference type="Gene3D" id="1.25.40.10">
    <property type="entry name" value="Tetratricopeptide repeat domain"/>
    <property type="match status" value="1"/>
</dbReference>
<dbReference type="STRING" id="33114.A0A2G2XR12"/>
<evidence type="ECO:0000313" key="1">
    <source>
        <dbReference type="EMBL" id="PHT59936.1"/>
    </source>
</evidence>
<accession>A0A2G2XR12</accession>
<reference evidence="2" key="2">
    <citation type="journal article" date="2017" name="J. Anim. Genet.">
        <title>Multiple reference genome sequences of hot pepper reveal the massive evolution of plant disease resistance genes by retroduplication.</title>
        <authorList>
            <person name="Kim S."/>
            <person name="Park J."/>
            <person name="Yeom S.-I."/>
            <person name="Kim Y.-M."/>
            <person name="Seo E."/>
            <person name="Kim K.-T."/>
            <person name="Kim M.-S."/>
            <person name="Lee J.M."/>
            <person name="Cheong K."/>
            <person name="Shin H.-S."/>
            <person name="Kim S.-B."/>
            <person name="Han K."/>
            <person name="Lee J."/>
            <person name="Park M."/>
            <person name="Lee H.-A."/>
            <person name="Lee H.-Y."/>
            <person name="Lee Y."/>
            <person name="Oh S."/>
            <person name="Lee J.H."/>
            <person name="Choi E."/>
            <person name="Choi E."/>
            <person name="Lee S.E."/>
            <person name="Jeon J."/>
            <person name="Kim H."/>
            <person name="Choi G."/>
            <person name="Song H."/>
            <person name="Lee J."/>
            <person name="Lee S.-C."/>
            <person name="Kwon J.-K."/>
            <person name="Lee H.-Y."/>
            <person name="Koo N."/>
            <person name="Hong Y."/>
            <person name="Kim R.W."/>
            <person name="Kang W.-H."/>
            <person name="Huh J.H."/>
            <person name="Kang B.-C."/>
            <person name="Yang T.-J."/>
            <person name="Lee Y.-H."/>
            <person name="Bennetzen J.L."/>
            <person name="Choi D."/>
        </authorList>
    </citation>
    <scope>NUCLEOTIDE SEQUENCE [LARGE SCALE GENOMIC DNA]</scope>
    <source>
        <strain evidence="2">cv. PBC81</strain>
    </source>
</reference>
<gene>
    <name evidence="1" type="ORF">CQW23_02299</name>
</gene>
<dbReference type="PANTHER" id="PTHR47926">
    <property type="entry name" value="PENTATRICOPEPTIDE REPEAT-CONTAINING PROTEIN"/>
    <property type="match status" value="1"/>
</dbReference>
<reference evidence="1 2" key="1">
    <citation type="journal article" date="2017" name="Genome Biol.">
        <title>New reference genome sequences of hot pepper reveal the massive evolution of plant disease-resistance genes by retroduplication.</title>
        <authorList>
            <person name="Kim S."/>
            <person name="Park J."/>
            <person name="Yeom S.I."/>
            <person name="Kim Y.M."/>
            <person name="Seo E."/>
            <person name="Kim K.T."/>
            <person name="Kim M.S."/>
            <person name="Lee J.M."/>
            <person name="Cheong K."/>
            <person name="Shin H.S."/>
            <person name="Kim S.B."/>
            <person name="Han K."/>
            <person name="Lee J."/>
            <person name="Park M."/>
            <person name="Lee H.A."/>
            <person name="Lee H.Y."/>
            <person name="Lee Y."/>
            <person name="Oh S."/>
            <person name="Lee J.H."/>
            <person name="Choi E."/>
            <person name="Choi E."/>
            <person name="Lee S.E."/>
            <person name="Jeon J."/>
            <person name="Kim H."/>
            <person name="Choi G."/>
            <person name="Song H."/>
            <person name="Lee J."/>
            <person name="Lee S.C."/>
            <person name="Kwon J.K."/>
            <person name="Lee H.Y."/>
            <person name="Koo N."/>
            <person name="Hong Y."/>
            <person name="Kim R.W."/>
            <person name="Kang W.H."/>
            <person name="Huh J.H."/>
            <person name="Kang B.C."/>
            <person name="Yang T.J."/>
            <person name="Lee Y.H."/>
            <person name="Bennetzen J.L."/>
            <person name="Choi D."/>
        </authorList>
    </citation>
    <scope>NUCLEOTIDE SEQUENCE [LARGE SCALE GENOMIC DNA]</scope>
    <source>
        <strain evidence="2">cv. PBC81</strain>
    </source>
</reference>
<dbReference type="GO" id="GO:0003723">
    <property type="term" value="F:RNA binding"/>
    <property type="evidence" value="ECO:0007669"/>
    <property type="project" value="InterPro"/>
</dbReference>
<organism evidence="1 2">
    <name type="scientific">Capsicum baccatum</name>
    <name type="common">Peruvian pepper</name>
    <dbReference type="NCBI Taxonomy" id="33114"/>
    <lineage>
        <taxon>Eukaryota</taxon>
        <taxon>Viridiplantae</taxon>
        <taxon>Streptophyta</taxon>
        <taxon>Embryophyta</taxon>
        <taxon>Tracheophyta</taxon>
        <taxon>Spermatophyta</taxon>
        <taxon>Magnoliopsida</taxon>
        <taxon>eudicotyledons</taxon>
        <taxon>Gunneridae</taxon>
        <taxon>Pentapetalae</taxon>
        <taxon>asterids</taxon>
        <taxon>lamiids</taxon>
        <taxon>Solanales</taxon>
        <taxon>Solanaceae</taxon>
        <taxon>Solanoideae</taxon>
        <taxon>Capsiceae</taxon>
        <taxon>Capsicum</taxon>
    </lineage>
</organism>
<dbReference type="EMBL" id="MLFT02000001">
    <property type="protein sequence ID" value="PHT59936.1"/>
    <property type="molecule type" value="Genomic_DNA"/>
</dbReference>
<dbReference type="OrthoDB" id="185373at2759"/>
<dbReference type="AlphaFoldDB" id="A0A2G2XR12"/>
<keyword evidence="2" id="KW-1185">Reference proteome</keyword>